<dbReference type="EMBL" id="BK063092">
    <property type="protein sequence ID" value="DBA11743.1"/>
    <property type="molecule type" value="Genomic_DNA"/>
</dbReference>
<organism evidence="3">
    <name type="scientific">Malaco herpesvirus 1</name>
    <dbReference type="NCBI Taxonomy" id="3031797"/>
    <lineage>
        <taxon>Viruses</taxon>
        <taxon>Duplodnaviria</taxon>
        <taxon>Heunggongvirae</taxon>
        <taxon>Peploviricota</taxon>
        <taxon>Herviviricetes</taxon>
        <taxon>Herpesvirales</taxon>
        <taxon>Malacoherpesviridae</taxon>
    </lineage>
</organism>
<sequence length="680" mass="76952">MSSQVLTMELIAFTIVLYFAAVRVVFSENIEFNLYEDHVGANFRATTFIVRKYPMDNNNFTVINPYYRFDIMPSRDCMQQNNYFFHCSYTGARDHWLLSGAIAGERDTFVKAKAYTSPWTIYTFNPTTNHIYSEKFHTSSYQLTGENVPLFDNMYINMYDLGTQDNYRIFGCAVKDGHKLWRPNGPPPGNTHDLYLPFYNAGLRALSQPHNYLDDVFGRYRRSRFSFSKHPCIDDERHNNMLKEHFDWRETHVTKIGLNRNCIAVSCFHPTSPFWMIPDARVGYGDVTIADPILIKALQNEDLPAATSDYKHPAMIREMQNVFLEGLMDFNYIYTYDVSGTGAIVPDPSELKTGHEIYAYIYTRPSCAGSIMTERETRELKNTTECSDAHRVFTYRGLYTNGMQFIDVSGSDCGENAVVVFYEPRTDSSIKSVYVLGYHEDVGDIDYPNAEDGECFTTSSKKQAFINFEELARKVEDVNGWVAGIDSLEATFPSYEKQRINRCPLGDLSFTVGVNLTDADTYRCEFLERTSVNAFQMTAAGEVTEIGEPRIILEPVPSTTTTTTSTTTTTTESTTAKSTPTTTSEATTTQRETPSTSTTKPSSTTRHSDSRGDEVAGREDEPKQNPDYSVGEEAIAAMDARMHEVMVQMRRELLPVVYVGVPVGVVMFISVAAIYLIILL</sequence>
<feature type="transmembrane region" description="Helical" evidence="2">
    <location>
        <begin position="656"/>
        <end position="678"/>
    </location>
</feature>
<feature type="region of interest" description="Disordered" evidence="1">
    <location>
        <begin position="546"/>
        <end position="629"/>
    </location>
</feature>
<reference evidence="3" key="1">
    <citation type="journal article" date="2023" name="Front. Mar. Sci.">
        <title>Tracing the invertebrate herpesviruses in the global sequence datasets.</title>
        <authorList>
            <person name="Rosani U."/>
            <person name="Gaia M."/>
            <person name="Delmont T.O."/>
            <person name="Krupovic M."/>
        </authorList>
    </citation>
    <scope>NUCLEOTIDE SEQUENCE</scope>
    <source>
        <strain evidence="3">MalacoHV1/China/2018</strain>
    </source>
</reference>
<feature type="compositionally biased region" description="Basic and acidic residues" evidence="1">
    <location>
        <begin position="606"/>
        <end position="624"/>
    </location>
</feature>
<evidence type="ECO:0000256" key="2">
    <source>
        <dbReference type="SAM" id="Phobius"/>
    </source>
</evidence>
<proteinExistence type="predicted"/>
<reference evidence="3" key="2">
    <citation type="submission" date="2023-01" db="EMBL/GenBank/DDBJ databases">
        <authorList>
            <person name="Rosani U."/>
            <person name="Delmont T.O."/>
            <person name="Gaia M."/>
            <person name="Krupovic M."/>
        </authorList>
    </citation>
    <scope>NUCLEOTIDE SEQUENCE</scope>
    <source>
        <strain evidence="3">MalacoHV1/China/2018</strain>
    </source>
</reference>
<keyword evidence="2" id="KW-1133">Transmembrane helix</keyword>
<accession>A0AA48P7S0</accession>
<feature type="transmembrane region" description="Helical" evidence="2">
    <location>
        <begin position="6"/>
        <end position="26"/>
    </location>
</feature>
<keyword evidence="2" id="KW-0472">Membrane</keyword>
<feature type="compositionally biased region" description="Low complexity" evidence="1">
    <location>
        <begin position="557"/>
        <end position="605"/>
    </location>
</feature>
<evidence type="ECO:0000313" key="3">
    <source>
        <dbReference type="EMBL" id="DBA11743.1"/>
    </source>
</evidence>
<evidence type="ECO:0000256" key="1">
    <source>
        <dbReference type="SAM" id="MobiDB-lite"/>
    </source>
</evidence>
<name>A0AA48P7S0_9VIRU</name>
<protein>
    <submittedName>
        <fullName evidence="3">ORF42</fullName>
    </submittedName>
</protein>
<keyword evidence="2" id="KW-0812">Transmembrane</keyword>